<keyword evidence="2" id="KW-1185">Reference proteome</keyword>
<organism evidence="1 2">
    <name type="scientific">Apiospora arundinis</name>
    <dbReference type="NCBI Taxonomy" id="335852"/>
    <lineage>
        <taxon>Eukaryota</taxon>
        <taxon>Fungi</taxon>
        <taxon>Dikarya</taxon>
        <taxon>Ascomycota</taxon>
        <taxon>Pezizomycotina</taxon>
        <taxon>Sordariomycetes</taxon>
        <taxon>Xylariomycetidae</taxon>
        <taxon>Amphisphaeriales</taxon>
        <taxon>Apiosporaceae</taxon>
        <taxon>Apiospora</taxon>
    </lineage>
</organism>
<dbReference type="InterPro" id="IPR053204">
    <property type="entry name" value="Oxopyrrolidines_Biosynth-assoc"/>
</dbReference>
<dbReference type="PANTHER" id="PTHR38797">
    <property type="entry name" value="NUCLEAR PORE COMPLEX PROTEIN NUP85-RELATED"/>
    <property type="match status" value="1"/>
</dbReference>
<sequence length="307" mass="35335">MAGNNLNLYMLEGIQKLEQYEQGSFIREPIIDVFAVALLNPTPEALVDAAAHFDEMLPPIEDKADVDEYLWNLWEVMVSIAESPSVPDEIQGYLVNILEFLQQYAKGDPSGPNSRQRVWQDLPHFSINVEDSFLDPVDFENYSPEYLQEWRNTNRFLARLVEAGIFAPSSQVMYAMRVALEEDLSMTDNAALRECRVQIACDWIKHTAKPLLWWALENLGYHDVPVEDEAAYVEGGPLYYGPQTMCLRRWGFWMDRFQQLGDPNSSSLREEVREAALETVYYMNRVERGLGHTLSEQGSRNRENHSS</sequence>
<evidence type="ECO:0000313" key="1">
    <source>
        <dbReference type="EMBL" id="KAK8851172.1"/>
    </source>
</evidence>
<evidence type="ECO:0000313" key="2">
    <source>
        <dbReference type="Proteomes" id="UP001390339"/>
    </source>
</evidence>
<comment type="caution">
    <text evidence="1">The sequence shown here is derived from an EMBL/GenBank/DDBJ whole genome shotgun (WGS) entry which is preliminary data.</text>
</comment>
<protein>
    <submittedName>
        <fullName evidence="1">Uncharacterized protein</fullName>
    </submittedName>
</protein>
<dbReference type="EMBL" id="JAPCWZ010000009">
    <property type="protein sequence ID" value="KAK8851172.1"/>
    <property type="molecule type" value="Genomic_DNA"/>
</dbReference>
<dbReference type="PANTHER" id="PTHR38797:SF4">
    <property type="entry name" value="NUCLEAR PORE COMPLEX PROTEIN NUP85"/>
    <property type="match status" value="1"/>
</dbReference>
<accession>A0ABR2HR44</accession>
<dbReference type="Proteomes" id="UP001390339">
    <property type="component" value="Unassembled WGS sequence"/>
</dbReference>
<dbReference type="Pfam" id="PF12311">
    <property type="entry name" value="DUF3632"/>
    <property type="match status" value="1"/>
</dbReference>
<proteinExistence type="predicted"/>
<name>A0ABR2HR44_9PEZI</name>
<dbReference type="InterPro" id="IPR022085">
    <property type="entry name" value="OpdG"/>
</dbReference>
<gene>
    <name evidence="1" type="ORF">PGQ11_013651</name>
</gene>
<reference evidence="1 2" key="1">
    <citation type="journal article" date="2024" name="IMA Fungus">
        <title>Apiospora arundinis, a panoply of carbohydrate-active enzymes and secondary metabolites.</title>
        <authorList>
            <person name="Sorensen T."/>
            <person name="Petersen C."/>
            <person name="Muurmann A.T."/>
            <person name="Christiansen J.V."/>
            <person name="Brundto M.L."/>
            <person name="Overgaard C.K."/>
            <person name="Boysen A.T."/>
            <person name="Wollenberg R.D."/>
            <person name="Larsen T.O."/>
            <person name="Sorensen J.L."/>
            <person name="Nielsen K.L."/>
            <person name="Sondergaard T.E."/>
        </authorList>
    </citation>
    <scope>NUCLEOTIDE SEQUENCE [LARGE SCALE GENOMIC DNA]</scope>
    <source>
        <strain evidence="1 2">AAU 773</strain>
    </source>
</reference>